<reference evidence="1 2" key="1">
    <citation type="submission" date="2020-04" db="EMBL/GenBank/DDBJ databases">
        <title>Plant Genome Project.</title>
        <authorList>
            <person name="Zhang R.-G."/>
        </authorList>
    </citation>
    <scope>NUCLEOTIDE SEQUENCE [LARGE SCALE GENOMIC DNA]</scope>
    <source>
        <strain evidence="1">YNK0</strain>
        <tissue evidence="1">Leaf</tissue>
    </source>
</reference>
<sequence>MILNSLPYLNSLSSLHISGFEGFLGALHTQRPAASSSSSSSTQTSMGFLSPTLDRLHFYRCRNLEAISFQHEWVSTTLKYLCIFACPIKHLPTGLQNLLSLETLEILHCDLLESLPEDGLPTTLRRLNIWCCELLGRRWIEGGEDWPKISHIPKIESNPEWLELWLHWQEVLETLIEVWPLFTALGLKLRTLTTSSFFCFPCPSKLDVH</sequence>
<dbReference type="Gene3D" id="3.80.10.10">
    <property type="entry name" value="Ribonuclease Inhibitor"/>
    <property type="match status" value="1"/>
</dbReference>
<evidence type="ECO:0000313" key="1">
    <source>
        <dbReference type="EMBL" id="KAF8407722.1"/>
    </source>
</evidence>
<protein>
    <submittedName>
        <fullName evidence="1">Uncharacterized protein</fullName>
    </submittedName>
</protein>
<dbReference type="SUPFAM" id="SSF52058">
    <property type="entry name" value="L domain-like"/>
    <property type="match status" value="1"/>
</dbReference>
<name>A0A834ZSG9_TETSI</name>
<dbReference type="EMBL" id="JABCRI010000004">
    <property type="protein sequence ID" value="KAF8407722.1"/>
    <property type="molecule type" value="Genomic_DNA"/>
</dbReference>
<dbReference type="AlphaFoldDB" id="A0A834ZSG9"/>
<gene>
    <name evidence="1" type="ORF">HHK36_006857</name>
</gene>
<dbReference type="PANTHER" id="PTHR36766:SF40">
    <property type="entry name" value="DISEASE RESISTANCE PROTEIN RGA3"/>
    <property type="match status" value="1"/>
</dbReference>
<keyword evidence="2" id="KW-1185">Reference proteome</keyword>
<proteinExistence type="predicted"/>
<evidence type="ECO:0000313" key="2">
    <source>
        <dbReference type="Proteomes" id="UP000655225"/>
    </source>
</evidence>
<dbReference type="OrthoDB" id="1896560at2759"/>
<accession>A0A834ZSG9</accession>
<comment type="caution">
    <text evidence="1">The sequence shown here is derived from an EMBL/GenBank/DDBJ whole genome shotgun (WGS) entry which is preliminary data.</text>
</comment>
<dbReference type="InterPro" id="IPR032675">
    <property type="entry name" value="LRR_dom_sf"/>
</dbReference>
<dbReference type="Proteomes" id="UP000655225">
    <property type="component" value="Unassembled WGS sequence"/>
</dbReference>
<organism evidence="1 2">
    <name type="scientific">Tetracentron sinense</name>
    <name type="common">Spur-leaf</name>
    <dbReference type="NCBI Taxonomy" id="13715"/>
    <lineage>
        <taxon>Eukaryota</taxon>
        <taxon>Viridiplantae</taxon>
        <taxon>Streptophyta</taxon>
        <taxon>Embryophyta</taxon>
        <taxon>Tracheophyta</taxon>
        <taxon>Spermatophyta</taxon>
        <taxon>Magnoliopsida</taxon>
        <taxon>Trochodendrales</taxon>
        <taxon>Trochodendraceae</taxon>
        <taxon>Tetracentron</taxon>
    </lineage>
</organism>
<dbReference type="PANTHER" id="PTHR36766">
    <property type="entry name" value="PLANT BROAD-SPECTRUM MILDEW RESISTANCE PROTEIN RPW8"/>
    <property type="match status" value="1"/>
</dbReference>